<dbReference type="GO" id="GO:0005829">
    <property type="term" value="C:cytosol"/>
    <property type="evidence" value="ECO:0007669"/>
    <property type="project" value="TreeGrafter"/>
</dbReference>
<keyword evidence="5" id="KW-1185">Reference proteome</keyword>
<dbReference type="PANTHER" id="PTHR36846">
    <property type="entry name" value="PROTEIN VIAA"/>
    <property type="match status" value="1"/>
</dbReference>
<dbReference type="AlphaFoldDB" id="A0AAC9HIW1"/>
<dbReference type="EMBL" id="VCDX01000006">
    <property type="protein sequence ID" value="TYL12682.1"/>
    <property type="molecule type" value="Genomic_DNA"/>
</dbReference>
<reference evidence="2 4" key="1">
    <citation type="submission" date="2016-08" db="EMBL/GenBank/DDBJ databases">
        <title>Moorella thermoacetica DSM 103132.</title>
        <authorList>
            <person name="Jendresen C.B."/>
            <person name="Redl S.M."/>
            <person name="Jensen T.O."/>
            <person name="Nielsen A.T."/>
        </authorList>
    </citation>
    <scope>NUCLEOTIDE SEQUENCE [LARGE SCALE GENOMIC DNA]</scope>
    <source>
        <strain evidence="2 4">DSM 103132</strain>
    </source>
</reference>
<dbReference type="RefSeq" id="WP_069590293.1">
    <property type="nucleotide sequence ID" value="NZ_CP017019.1"/>
</dbReference>
<dbReference type="Pfam" id="PF05762">
    <property type="entry name" value="VWA_CoxE"/>
    <property type="match status" value="1"/>
</dbReference>
<dbReference type="EMBL" id="CP017019">
    <property type="protein sequence ID" value="AOQ24581.1"/>
    <property type="molecule type" value="Genomic_DNA"/>
</dbReference>
<evidence type="ECO:0000256" key="1">
    <source>
        <dbReference type="SAM" id="Coils"/>
    </source>
</evidence>
<evidence type="ECO:0000313" key="3">
    <source>
        <dbReference type="EMBL" id="TYL12682.1"/>
    </source>
</evidence>
<evidence type="ECO:0000313" key="5">
    <source>
        <dbReference type="Proteomes" id="UP000322283"/>
    </source>
</evidence>
<proteinExistence type="predicted"/>
<keyword evidence="1" id="KW-0175">Coiled coil</keyword>
<dbReference type="Proteomes" id="UP000094598">
    <property type="component" value="Chromosome"/>
</dbReference>
<feature type="coiled-coil region" evidence="1">
    <location>
        <begin position="166"/>
        <end position="213"/>
    </location>
</feature>
<dbReference type="InterPro" id="IPR008912">
    <property type="entry name" value="Uncharacterised_CoxE"/>
</dbReference>
<name>A0AAC9HIW1_NEOTH</name>
<sequence>MYGHRPALTVLNTDKYDRRLYASLKEKTDKLSEMEERLSQQDMPLASIMLQDLWAGLYKSQPQVLEDVPPELKVNQQIMKEAMKLPKFEELRQFTMLDELAAALGAVVLGEKIVDLIPNSAHDAFRIMQKTQKFIDQAAGLLEMATMVERRGQDGSDYRDCAVSLQQRAERMMQEAQKRLDMAVQAIEQWQKNKALKCNLKMAMEDLREKLEAASLFWGTTPGVPRSINSKEKFQLAQRLVKEAKLWEIAKLAGRMTRIALHKRRTKVRKIPQVITGINQGNDLSRILPAELHLLAHPLARKDFLRRFIEGKLLQYELQGRESLGRGPIIACIDSSGSMQGNREIWAKAVALALFQVAVKEKRTFAWINFSTRACSKFQCADPRQVNPLQLAEAAVEDCGGGTNYEYPLEEALQIINQSAFNKADIIFITDGQCKASDQFLQRFLTAKHEKEFCVHTILINSEAPGAHIFSDIVVYYDGKDDSMALQSAFSLD</sequence>
<evidence type="ECO:0000313" key="2">
    <source>
        <dbReference type="EMBL" id="AOQ24581.1"/>
    </source>
</evidence>
<dbReference type="PANTHER" id="PTHR36846:SF1">
    <property type="entry name" value="PROTEIN VIAA"/>
    <property type="match status" value="1"/>
</dbReference>
<reference evidence="3 5" key="2">
    <citation type="submission" date="2019-05" db="EMBL/GenBank/DDBJ databases">
        <title>Genome sequence of Moorella thermoacetica ATCC 33924.</title>
        <authorList>
            <person name="Poehlein A."/>
            <person name="Bengelsdorf F.R."/>
            <person name="Duerre P."/>
            <person name="Daniel R."/>
        </authorList>
    </citation>
    <scope>NUCLEOTIDE SEQUENCE [LARGE SCALE GENOMIC DNA]</scope>
    <source>
        <strain evidence="3 5">ATCC 33924</strain>
    </source>
</reference>
<dbReference type="Proteomes" id="UP000322283">
    <property type="component" value="Unassembled WGS sequence"/>
</dbReference>
<protein>
    <submittedName>
        <fullName evidence="3">Protein ViaA</fullName>
    </submittedName>
</protein>
<dbReference type="Gene3D" id="3.40.50.410">
    <property type="entry name" value="von Willebrand factor, type A domain"/>
    <property type="match status" value="1"/>
</dbReference>
<dbReference type="SUPFAM" id="SSF53300">
    <property type="entry name" value="vWA-like"/>
    <property type="match status" value="1"/>
</dbReference>
<dbReference type="InterPro" id="IPR036465">
    <property type="entry name" value="vWFA_dom_sf"/>
</dbReference>
<evidence type="ECO:0000313" key="4">
    <source>
        <dbReference type="Proteomes" id="UP000094598"/>
    </source>
</evidence>
<accession>A0AAC9HIW1</accession>
<organism evidence="2 4">
    <name type="scientific">Neomoorella thermoacetica</name>
    <name type="common">Clostridium thermoaceticum</name>
    <dbReference type="NCBI Taxonomy" id="1525"/>
    <lineage>
        <taxon>Bacteria</taxon>
        <taxon>Bacillati</taxon>
        <taxon>Bacillota</taxon>
        <taxon>Clostridia</taxon>
        <taxon>Neomoorellales</taxon>
        <taxon>Neomoorellaceae</taxon>
        <taxon>Neomoorella</taxon>
    </lineage>
</organism>
<gene>
    <name evidence="3" type="primary">viaA</name>
    <name evidence="2" type="ORF">Maut_02151</name>
    <name evidence="3" type="ORF">MTAT_19240</name>
</gene>